<dbReference type="GO" id="GO:0016491">
    <property type="term" value="F:oxidoreductase activity"/>
    <property type="evidence" value="ECO:0007669"/>
    <property type="project" value="InterPro"/>
</dbReference>
<evidence type="ECO:0000259" key="1">
    <source>
        <dbReference type="Pfam" id="PF01593"/>
    </source>
</evidence>
<dbReference type="Pfam" id="PF01593">
    <property type="entry name" value="Amino_oxidase"/>
    <property type="match status" value="1"/>
</dbReference>
<dbReference type="InterPro" id="IPR036188">
    <property type="entry name" value="FAD/NAD-bd_sf"/>
</dbReference>
<evidence type="ECO:0000313" key="3">
    <source>
        <dbReference type="Proteomes" id="UP000177876"/>
    </source>
</evidence>
<dbReference type="EMBL" id="MELK01000048">
    <property type="protein sequence ID" value="OFW56124.1"/>
    <property type="molecule type" value="Genomic_DNA"/>
</dbReference>
<dbReference type="SUPFAM" id="SSF51905">
    <property type="entry name" value="FAD/NAD(P)-binding domain"/>
    <property type="match status" value="1"/>
</dbReference>
<proteinExistence type="predicted"/>
<dbReference type="STRING" id="1797197.A2Y75_03105"/>
<sequence length="439" mass="47913">MDYQVIVIGGGYAGLSAGAILAHKGYSVLLLERSKQLGGRASFIERDGYTVEYGLHANRLGPQGAAAAVFKRIEKELKFIEPGAPELWKDGQFNPLPNSTGKILKSSLLPFGARLKATRYMAKLAFGSPAKKYHESLEEFTAKLRSPEVIELLRVLSGIGIIAPDLRYASAGEMAAFVKKALRAKMKVGYPQGGTRQIIEGLSAEIEKNGQIVMGSRVSKLMLKKGLITQVKTDTNTYSAAAVVSAVPLQHVPDLFGGKDLPIKFVKKARGMVPTAGITFDMGLKEKVSGQSGLLVTADPLSMGQFTSNIDPAMAPEGKQLLSWYYPLPQQWIRNGEKMEREEQRLRDLLDSMFPGIRDAIDWERVMHLPMVDGFQPNPGQTRVDRPGFTVPAIENFFMCGDSTMAEGTGGDTAFNSAIHVAGLARKYLEDTLEEGEED</sequence>
<dbReference type="Proteomes" id="UP000177876">
    <property type="component" value="Unassembled WGS sequence"/>
</dbReference>
<reference evidence="2 3" key="1">
    <citation type="journal article" date="2016" name="Nat. Commun.">
        <title>Thousands of microbial genomes shed light on interconnected biogeochemical processes in an aquifer system.</title>
        <authorList>
            <person name="Anantharaman K."/>
            <person name="Brown C.T."/>
            <person name="Hug L.A."/>
            <person name="Sharon I."/>
            <person name="Castelle C.J."/>
            <person name="Probst A.J."/>
            <person name="Thomas B.C."/>
            <person name="Singh A."/>
            <person name="Wilkins M.J."/>
            <person name="Karaoz U."/>
            <person name="Brodie E.L."/>
            <person name="Williams K.H."/>
            <person name="Hubbard S.S."/>
            <person name="Banfield J.F."/>
        </authorList>
    </citation>
    <scope>NUCLEOTIDE SEQUENCE [LARGE SCALE GENOMIC DNA]</scope>
</reference>
<comment type="caution">
    <text evidence="2">The sequence shown here is derived from an EMBL/GenBank/DDBJ whole genome shotgun (WGS) entry which is preliminary data.</text>
</comment>
<accession>A0A1F2WGZ4</accession>
<dbReference type="InterPro" id="IPR002937">
    <property type="entry name" value="Amino_oxidase"/>
</dbReference>
<dbReference type="Gene3D" id="3.90.660.50">
    <property type="match status" value="1"/>
</dbReference>
<protein>
    <recommendedName>
        <fullName evidence="1">Amine oxidase domain-containing protein</fullName>
    </recommendedName>
</protein>
<dbReference type="PANTHER" id="PTHR43734">
    <property type="entry name" value="PHYTOENE DESATURASE"/>
    <property type="match status" value="1"/>
</dbReference>
<gene>
    <name evidence="2" type="ORF">A2Y75_03105</name>
</gene>
<feature type="domain" description="Amine oxidase" evidence="1">
    <location>
        <begin position="13"/>
        <end position="422"/>
    </location>
</feature>
<name>A0A1F2WGZ4_9ACTN</name>
<evidence type="ECO:0000313" key="2">
    <source>
        <dbReference type="EMBL" id="OFW56124.1"/>
    </source>
</evidence>
<organism evidence="2 3">
    <name type="scientific">Candidatus Solincola sediminis</name>
    <dbReference type="NCBI Taxonomy" id="1797199"/>
    <lineage>
        <taxon>Bacteria</taxon>
        <taxon>Bacillati</taxon>
        <taxon>Actinomycetota</taxon>
        <taxon>Candidatus Geothermincolia</taxon>
        <taxon>Candidatus Geothermincolales</taxon>
        <taxon>Candidatus Geothermincolaceae</taxon>
        <taxon>Candidatus Solincola</taxon>
    </lineage>
</organism>
<dbReference type="PANTHER" id="PTHR43734:SF3">
    <property type="entry name" value="B-CAROTENE KETOLASE"/>
    <property type="match status" value="1"/>
</dbReference>
<dbReference type="Gene3D" id="3.50.50.60">
    <property type="entry name" value="FAD/NAD(P)-binding domain"/>
    <property type="match status" value="1"/>
</dbReference>
<dbReference type="AlphaFoldDB" id="A0A1F2WGZ4"/>